<evidence type="ECO:0000313" key="13">
    <source>
        <dbReference type="EMBL" id="MPV86693.1"/>
    </source>
</evidence>
<dbReference type="Proteomes" id="UP000471298">
    <property type="component" value="Unassembled WGS sequence"/>
</dbReference>
<dbReference type="InterPro" id="IPR005861">
    <property type="entry name" value="HisP_aminotrans"/>
</dbReference>
<evidence type="ECO:0000256" key="7">
    <source>
        <dbReference type="ARBA" id="ARBA00022679"/>
    </source>
</evidence>
<evidence type="ECO:0000256" key="10">
    <source>
        <dbReference type="ARBA" id="ARBA00047481"/>
    </source>
</evidence>
<keyword evidence="6 11" id="KW-0028">Amino-acid biosynthesis</keyword>
<keyword evidence="9 11" id="KW-0368">Histidine biosynthesis</keyword>
<keyword evidence="5 11" id="KW-0032">Aminotransferase</keyword>
<dbReference type="InterPro" id="IPR015421">
    <property type="entry name" value="PyrdxlP-dep_Trfase_major"/>
</dbReference>
<dbReference type="SUPFAM" id="SSF53383">
    <property type="entry name" value="PLP-dependent transferases"/>
    <property type="match status" value="1"/>
</dbReference>
<evidence type="ECO:0000256" key="3">
    <source>
        <dbReference type="ARBA" id="ARBA00007970"/>
    </source>
</evidence>
<feature type="domain" description="Aminotransferase class I/classII large" evidence="12">
    <location>
        <begin position="42"/>
        <end position="361"/>
    </location>
</feature>
<dbReference type="EC" id="2.6.1.9" evidence="11"/>
<keyword evidence="8 11" id="KW-0663">Pyridoxal phosphate</keyword>
<comment type="catalytic activity">
    <reaction evidence="10 11">
        <text>L-histidinol phosphate + 2-oxoglutarate = 3-(imidazol-4-yl)-2-oxopropyl phosphate + L-glutamate</text>
        <dbReference type="Rhea" id="RHEA:23744"/>
        <dbReference type="ChEBI" id="CHEBI:16810"/>
        <dbReference type="ChEBI" id="CHEBI:29985"/>
        <dbReference type="ChEBI" id="CHEBI:57766"/>
        <dbReference type="ChEBI" id="CHEBI:57980"/>
        <dbReference type="EC" id="2.6.1.9"/>
    </reaction>
</comment>
<dbReference type="Pfam" id="PF00155">
    <property type="entry name" value="Aminotran_1_2"/>
    <property type="match status" value="1"/>
</dbReference>
<organism evidence="13 14">
    <name type="scientific">Ostreibacterium oceani</name>
    <dbReference type="NCBI Taxonomy" id="2654998"/>
    <lineage>
        <taxon>Bacteria</taxon>
        <taxon>Pseudomonadati</taxon>
        <taxon>Pseudomonadota</taxon>
        <taxon>Gammaproteobacteria</taxon>
        <taxon>Cardiobacteriales</taxon>
        <taxon>Ostreibacteriaceae</taxon>
        <taxon>Ostreibacterium</taxon>
    </lineage>
</organism>
<dbReference type="EMBL" id="WHNW01000010">
    <property type="protein sequence ID" value="MPV86693.1"/>
    <property type="molecule type" value="Genomic_DNA"/>
</dbReference>
<evidence type="ECO:0000256" key="11">
    <source>
        <dbReference type="HAMAP-Rule" id="MF_01023"/>
    </source>
</evidence>
<accession>A0A6N7EXL9</accession>
<dbReference type="FunCoup" id="A0A6N7EXL9">
    <property type="interactions" value="437"/>
</dbReference>
<comment type="subunit">
    <text evidence="4 11">Homodimer.</text>
</comment>
<comment type="pathway">
    <text evidence="2 11">Amino-acid biosynthesis; L-histidine biosynthesis; L-histidine from 5-phospho-alpha-D-ribose 1-diphosphate: step 7/9.</text>
</comment>
<dbReference type="Gene3D" id="3.90.1150.10">
    <property type="entry name" value="Aspartate Aminotransferase, domain 1"/>
    <property type="match status" value="1"/>
</dbReference>
<comment type="caution">
    <text evidence="13">The sequence shown here is derived from an EMBL/GenBank/DDBJ whole genome shotgun (WGS) entry which is preliminary data.</text>
</comment>
<reference evidence="13 14" key="1">
    <citation type="submission" date="2019-10" db="EMBL/GenBank/DDBJ databases">
        <title>Cardiobacteriales fam. a chemoheterotrophic member of the order Cardiobacteriales, and proposal of Cardiobacteriales fam. nov.</title>
        <authorList>
            <person name="Wang C."/>
        </authorList>
    </citation>
    <scope>NUCLEOTIDE SEQUENCE [LARGE SCALE GENOMIC DNA]</scope>
    <source>
        <strain evidence="13 14">ML27</strain>
    </source>
</reference>
<protein>
    <recommendedName>
        <fullName evidence="11">Histidinol-phosphate aminotransferase</fullName>
        <ecNumber evidence="11">2.6.1.9</ecNumber>
    </recommendedName>
    <alternativeName>
        <fullName evidence="11">Imidazole acetol-phosphate transaminase</fullName>
    </alternativeName>
</protein>
<dbReference type="AlphaFoldDB" id="A0A6N7EXL9"/>
<dbReference type="UniPathway" id="UPA00031">
    <property type="reaction ID" value="UER00012"/>
</dbReference>
<dbReference type="InterPro" id="IPR004839">
    <property type="entry name" value="Aminotransferase_I/II_large"/>
</dbReference>
<evidence type="ECO:0000256" key="5">
    <source>
        <dbReference type="ARBA" id="ARBA00022576"/>
    </source>
</evidence>
<evidence type="ECO:0000259" key="12">
    <source>
        <dbReference type="Pfam" id="PF00155"/>
    </source>
</evidence>
<comment type="similarity">
    <text evidence="3 11">Belongs to the class-II pyridoxal-phosphate-dependent aminotransferase family. Histidinol-phosphate aminotransferase subfamily.</text>
</comment>
<evidence type="ECO:0000256" key="2">
    <source>
        <dbReference type="ARBA" id="ARBA00005011"/>
    </source>
</evidence>
<evidence type="ECO:0000256" key="4">
    <source>
        <dbReference type="ARBA" id="ARBA00011738"/>
    </source>
</evidence>
<dbReference type="HAMAP" id="MF_01023">
    <property type="entry name" value="HisC_aminotrans_2"/>
    <property type="match status" value="1"/>
</dbReference>
<dbReference type="CDD" id="cd00609">
    <property type="entry name" value="AAT_like"/>
    <property type="match status" value="1"/>
</dbReference>
<name>A0A6N7EXL9_9GAMM</name>
<evidence type="ECO:0000256" key="9">
    <source>
        <dbReference type="ARBA" id="ARBA00023102"/>
    </source>
</evidence>
<dbReference type="RefSeq" id="WP_152810686.1">
    <property type="nucleotide sequence ID" value="NZ_WHNW01000010.1"/>
</dbReference>
<dbReference type="GO" id="GO:0030170">
    <property type="term" value="F:pyridoxal phosphate binding"/>
    <property type="evidence" value="ECO:0007669"/>
    <property type="project" value="InterPro"/>
</dbReference>
<dbReference type="PANTHER" id="PTHR42885">
    <property type="entry name" value="HISTIDINOL-PHOSPHATE AMINOTRANSFERASE-RELATED"/>
    <property type="match status" value="1"/>
</dbReference>
<proteinExistence type="inferred from homology"/>
<dbReference type="InParanoid" id="A0A6N7EXL9"/>
<evidence type="ECO:0000256" key="8">
    <source>
        <dbReference type="ARBA" id="ARBA00022898"/>
    </source>
</evidence>
<dbReference type="GO" id="GO:0004400">
    <property type="term" value="F:histidinol-phosphate transaminase activity"/>
    <property type="evidence" value="ECO:0007669"/>
    <property type="project" value="UniProtKB-UniRule"/>
</dbReference>
<gene>
    <name evidence="11" type="primary">hisC</name>
    <name evidence="13" type="ORF">GCU85_08145</name>
</gene>
<dbReference type="InterPro" id="IPR015422">
    <property type="entry name" value="PyrdxlP-dep_Trfase_small"/>
</dbReference>
<dbReference type="GO" id="GO:0000105">
    <property type="term" value="P:L-histidine biosynthetic process"/>
    <property type="evidence" value="ECO:0007669"/>
    <property type="project" value="UniProtKB-UniRule"/>
</dbReference>
<feature type="modified residue" description="N6-(pyridoxal phosphate)lysine" evidence="11">
    <location>
        <position position="232"/>
    </location>
</feature>
<dbReference type="InterPro" id="IPR015424">
    <property type="entry name" value="PyrdxlP-dep_Trfase"/>
</dbReference>
<comment type="cofactor">
    <cofactor evidence="1 11">
        <name>pyridoxal 5'-phosphate</name>
        <dbReference type="ChEBI" id="CHEBI:597326"/>
    </cofactor>
</comment>
<dbReference type="PANTHER" id="PTHR42885:SF2">
    <property type="entry name" value="HISTIDINOL-PHOSPHATE AMINOTRANSFERASE"/>
    <property type="match status" value="1"/>
</dbReference>
<dbReference type="Gene3D" id="3.40.640.10">
    <property type="entry name" value="Type I PLP-dependent aspartate aminotransferase-like (Major domain)"/>
    <property type="match status" value="1"/>
</dbReference>
<evidence type="ECO:0000313" key="14">
    <source>
        <dbReference type="Proteomes" id="UP000471298"/>
    </source>
</evidence>
<dbReference type="NCBIfam" id="TIGR01141">
    <property type="entry name" value="hisC"/>
    <property type="match status" value="1"/>
</dbReference>
<sequence length="374" mass="41018">MTTSNHSATPSTTPSVTPSLVSLFTDKVQTMQPYHVPKSSGMIKLDAMESPYKLPEQMRQALAAILTHVNINRYPNSSSSSLGAAIRKAFSLPAELSLMMGNGSDELIQIVLMALMRPGAKVLSPVPSFVMYQQVTELLGMSFVGVDFNPDFSLDEASFLATIAREQPAVVFLAYPNNPTGVILSRALIEKVLQTSNGFVVIDEAYSAYASDSALDLVARYENAILIRTLSKIGMAGIRLGYMLSHPSVAGFFENVRMPYNINLFTQATARFMLEQKTYLADCVNHIVAEKAALYDWLSAQAGLVVYSSETNFLLVRVDNAPEVFSRLRDDYQILVKNLDGQHPILKNILRITVGLPAENAKLKAALTEILTID</sequence>
<evidence type="ECO:0000256" key="6">
    <source>
        <dbReference type="ARBA" id="ARBA00022605"/>
    </source>
</evidence>
<keyword evidence="14" id="KW-1185">Reference proteome</keyword>
<keyword evidence="7 11" id="KW-0808">Transferase</keyword>
<evidence type="ECO:0000256" key="1">
    <source>
        <dbReference type="ARBA" id="ARBA00001933"/>
    </source>
</evidence>